<gene>
    <name evidence="12" type="ORF">HNR21_006680</name>
</gene>
<sequence length="1093" mass="115944">MSDSPREPVEDDEPAAHPTNPAGQWTISRSAFRPDAVSPETDPAAPSQDEPAEAAENEDSPAGEAEEVQDTATDEDSTTDEPAEEEPAEEAAGPQADTPAETQDGPTDPEGEDSPAAETGAPEPAEDRPADETDADPAQEERPADEDHTPAEPQEDAEAAQAEDETPAAAEEPVSDAEAPQTEQAPTGHRMPESARQWYADAQEDPAEEAPAEPEQQPSRPEPASQVPPQWPAPSTPPAQPRPEWPPRRASQPARHATEPPAEAEHRLPADPARDSGERPHDPEPTPEADHRPQTNAPAEDEDAHDSWTPVREVQARSTPEEPRGTAPHPPQAATPHEPERRPSDQGEDRARPRPRHARPTPPDAHPVDTPPSRADEGEPRHAQTADSAEDNPSDTRPATEHAPDDTRRDGETHPTRADAPQEHDHPSDTRPATEREPRGPRRGGEARPARTDTPHAHERPPSDPPAPRHEAPARPDTRRTAEPEPREDRRGGEARPARADAPRGHERGPFEPPGARHEAAGHPGGRRAVERHPHETRAPRHADEARQAQPHRAREHGPRRFDPPAARHEAAAQPEARQTVERRQGAGEPAAGYGGAALESRASAPEVERAGDAGSAQVEAVRALEALALPPAEVERPGLPALPAPGGWEQERAPYEESRPTGELELYRGPQVIDEPPAGIVHPGVVEPEREGRGRRRALITVALLVVLLAVAVTVQLVRPVPEPALKLTLPASHTFEGSSPVLPMPARGQVVLHVEGLGTIGSAGTQTPIPTASVAKVMTAYVFLKNHPLRSGEDGPTFTISAQEAARLPQRKQRGESHVDVVAGQRFTERKALEALMVVSANNIAHELARWDAGSIPAFVEKMNAAARELGMTGTRYTDPSGYDSGTVSTAADQVKLLRAAMKLPAFAEVVAQRTYVPDDGGPVRPAGNVLLGQNGIFGGKTGYTDAAGGNFVFVARRPVAGVNTLILGAVMGQPGASALAAMNVTRRVLPAAQNALAAATLAKAGDRVGMVDDGLGGRTPVTAAAPVTVVGWPGLTVRVGIEGDPPSRAAPGADVGAVVVGEGEGAGRFPVELPQGLQEPDLVARLTRLE</sequence>
<keyword evidence="3" id="KW-0378">Hydrolase</keyword>
<evidence type="ECO:0000256" key="9">
    <source>
        <dbReference type="RuleBase" id="RU004016"/>
    </source>
</evidence>
<comment type="caution">
    <text evidence="12">The sequence shown here is derived from an EMBL/GenBank/DDBJ whole genome shotgun (WGS) entry which is preliminary data.</text>
</comment>
<dbReference type="PANTHER" id="PTHR21581">
    <property type="entry name" value="D-ALANYL-D-ALANINE CARBOXYPEPTIDASE"/>
    <property type="match status" value="1"/>
</dbReference>
<evidence type="ECO:0000256" key="1">
    <source>
        <dbReference type="ARBA" id="ARBA00007164"/>
    </source>
</evidence>
<dbReference type="GO" id="GO:0071555">
    <property type="term" value="P:cell wall organization"/>
    <property type="evidence" value="ECO:0007669"/>
    <property type="project" value="UniProtKB-KW"/>
</dbReference>
<evidence type="ECO:0000256" key="8">
    <source>
        <dbReference type="PIRSR" id="PIRSR618044-2"/>
    </source>
</evidence>
<keyword evidence="13" id="KW-1185">Reference proteome</keyword>
<evidence type="ECO:0000256" key="3">
    <source>
        <dbReference type="ARBA" id="ARBA00022801"/>
    </source>
</evidence>
<dbReference type="InterPro" id="IPR018044">
    <property type="entry name" value="Peptidase_S11"/>
</dbReference>
<evidence type="ECO:0000259" key="11">
    <source>
        <dbReference type="Pfam" id="PF00768"/>
    </source>
</evidence>
<feature type="active site" evidence="7">
    <location>
        <position position="842"/>
    </location>
</feature>
<evidence type="ECO:0000256" key="2">
    <source>
        <dbReference type="ARBA" id="ARBA00022729"/>
    </source>
</evidence>
<dbReference type="Gene3D" id="3.40.710.10">
    <property type="entry name" value="DD-peptidase/beta-lactamase superfamily"/>
    <property type="match status" value="1"/>
</dbReference>
<dbReference type="GO" id="GO:0009252">
    <property type="term" value="P:peptidoglycan biosynthetic process"/>
    <property type="evidence" value="ECO:0007669"/>
    <property type="project" value="UniProtKB-KW"/>
</dbReference>
<proteinExistence type="inferred from homology"/>
<dbReference type="EMBL" id="JACJII010000001">
    <property type="protein sequence ID" value="MBA9007798.1"/>
    <property type="molecule type" value="Genomic_DNA"/>
</dbReference>
<dbReference type="PRINTS" id="PR00725">
    <property type="entry name" value="DADACBPTASE1"/>
</dbReference>
<dbReference type="AlphaFoldDB" id="A0A7W3RBV2"/>
<evidence type="ECO:0000313" key="12">
    <source>
        <dbReference type="EMBL" id="MBA9007798.1"/>
    </source>
</evidence>
<organism evidence="12 13">
    <name type="scientific">Thermomonospora cellulosilytica</name>
    <dbReference type="NCBI Taxonomy" id="1411118"/>
    <lineage>
        <taxon>Bacteria</taxon>
        <taxon>Bacillati</taxon>
        <taxon>Actinomycetota</taxon>
        <taxon>Actinomycetes</taxon>
        <taxon>Streptosporangiales</taxon>
        <taxon>Thermomonosporaceae</taxon>
        <taxon>Thermomonospora</taxon>
    </lineage>
</organism>
<dbReference type="RefSeq" id="WP_312881498.1">
    <property type="nucleotide sequence ID" value="NZ_JACJII010000001.1"/>
</dbReference>
<keyword evidence="2" id="KW-0732">Signal</keyword>
<dbReference type="InterPro" id="IPR001967">
    <property type="entry name" value="Peptidase_S11_N"/>
</dbReference>
<feature type="compositionally biased region" description="Basic and acidic residues" evidence="10">
    <location>
        <begin position="650"/>
        <end position="662"/>
    </location>
</feature>
<feature type="compositionally biased region" description="Basic and acidic residues" evidence="10">
    <location>
        <begin position="139"/>
        <end position="150"/>
    </location>
</feature>
<feature type="compositionally biased region" description="Acidic residues" evidence="10">
    <location>
        <begin position="202"/>
        <end position="212"/>
    </location>
</feature>
<evidence type="ECO:0000256" key="6">
    <source>
        <dbReference type="ARBA" id="ARBA00023316"/>
    </source>
</evidence>
<dbReference type="Pfam" id="PF00768">
    <property type="entry name" value="Peptidase_S11"/>
    <property type="match status" value="1"/>
</dbReference>
<dbReference type="Proteomes" id="UP000539313">
    <property type="component" value="Unassembled WGS sequence"/>
</dbReference>
<feature type="compositionally biased region" description="Basic and acidic residues" evidence="10">
    <location>
        <begin position="528"/>
        <end position="547"/>
    </location>
</feature>
<keyword evidence="12" id="KW-0645">Protease</keyword>
<feature type="active site" description="Proton acceptor" evidence="7">
    <location>
        <position position="778"/>
    </location>
</feature>
<feature type="compositionally biased region" description="Low complexity" evidence="10">
    <location>
        <begin position="636"/>
        <end position="648"/>
    </location>
</feature>
<feature type="compositionally biased region" description="Basic and acidic residues" evidence="10">
    <location>
        <begin position="337"/>
        <end position="352"/>
    </location>
</feature>
<feature type="region of interest" description="Disordered" evidence="10">
    <location>
        <begin position="1"/>
        <end position="614"/>
    </location>
</feature>
<evidence type="ECO:0000256" key="7">
    <source>
        <dbReference type="PIRSR" id="PIRSR618044-1"/>
    </source>
</evidence>
<feature type="compositionally biased region" description="Basic and acidic residues" evidence="10">
    <location>
        <begin position="556"/>
        <end position="571"/>
    </location>
</feature>
<feature type="compositionally biased region" description="Basic and acidic residues" evidence="10">
    <location>
        <begin position="398"/>
        <end position="521"/>
    </location>
</feature>
<dbReference type="GO" id="GO:0009002">
    <property type="term" value="F:serine-type D-Ala-D-Ala carboxypeptidase activity"/>
    <property type="evidence" value="ECO:0007669"/>
    <property type="project" value="InterPro"/>
</dbReference>
<feature type="compositionally biased region" description="Basic and acidic residues" evidence="10">
    <location>
        <begin position="263"/>
        <end position="293"/>
    </location>
</feature>
<evidence type="ECO:0000256" key="5">
    <source>
        <dbReference type="ARBA" id="ARBA00022984"/>
    </source>
</evidence>
<evidence type="ECO:0000313" key="13">
    <source>
        <dbReference type="Proteomes" id="UP000539313"/>
    </source>
</evidence>
<evidence type="ECO:0000256" key="4">
    <source>
        <dbReference type="ARBA" id="ARBA00022960"/>
    </source>
</evidence>
<dbReference type="SUPFAM" id="SSF56601">
    <property type="entry name" value="beta-lactamase/transpeptidase-like"/>
    <property type="match status" value="1"/>
</dbReference>
<keyword evidence="6" id="KW-0961">Cell wall biogenesis/degradation</keyword>
<dbReference type="InterPro" id="IPR012338">
    <property type="entry name" value="Beta-lactam/transpept-like"/>
</dbReference>
<feature type="compositionally biased region" description="Pro residues" evidence="10">
    <location>
        <begin position="229"/>
        <end position="244"/>
    </location>
</feature>
<name>A0A7W3RBV2_9ACTN</name>
<accession>A0A7W3RBV2</accession>
<keyword evidence="4" id="KW-0133">Cell shape</keyword>
<feature type="compositionally biased region" description="Basic and acidic residues" evidence="10">
    <location>
        <begin position="374"/>
        <end position="384"/>
    </location>
</feature>
<feature type="compositionally biased region" description="Acidic residues" evidence="10">
    <location>
        <begin position="153"/>
        <end position="166"/>
    </location>
</feature>
<keyword evidence="12" id="KW-0121">Carboxypeptidase</keyword>
<feature type="region of interest" description="Disordered" evidence="10">
    <location>
        <begin position="636"/>
        <end position="662"/>
    </location>
</feature>
<feature type="active site" description="Acyl-ester intermediate" evidence="7">
    <location>
        <position position="775"/>
    </location>
</feature>
<protein>
    <submittedName>
        <fullName evidence="12">D-alanyl-D-alanine carboxypeptidase</fullName>
    </submittedName>
</protein>
<comment type="similarity">
    <text evidence="1 9">Belongs to the peptidase S11 family.</text>
</comment>
<dbReference type="GO" id="GO:0006508">
    <property type="term" value="P:proteolysis"/>
    <property type="evidence" value="ECO:0007669"/>
    <property type="project" value="InterPro"/>
</dbReference>
<feature type="domain" description="Peptidase S11 D-alanyl-D-alanine carboxypeptidase A N-terminal" evidence="11">
    <location>
        <begin position="768"/>
        <end position="972"/>
    </location>
</feature>
<dbReference type="GO" id="GO:0008360">
    <property type="term" value="P:regulation of cell shape"/>
    <property type="evidence" value="ECO:0007669"/>
    <property type="project" value="UniProtKB-KW"/>
</dbReference>
<evidence type="ECO:0000256" key="10">
    <source>
        <dbReference type="SAM" id="MobiDB-lite"/>
    </source>
</evidence>
<dbReference type="PANTHER" id="PTHR21581:SF33">
    <property type="entry name" value="D-ALANYL-D-ALANINE CARBOXYPEPTIDASE DACB"/>
    <property type="match status" value="1"/>
</dbReference>
<reference evidence="12 13" key="1">
    <citation type="submission" date="2020-08" db="EMBL/GenBank/DDBJ databases">
        <title>Sequencing the genomes of 1000 actinobacteria strains.</title>
        <authorList>
            <person name="Klenk H.-P."/>
        </authorList>
    </citation>
    <scope>NUCLEOTIDE SEQUENCE [LARGE SCALE GENOMIC DNA]</scope>
    <source>
        <strain evidence="12 13">DSM 45823</strain>
    </source>
</reference>
<feature type="binding site" evidence="8">
    <location>
        <position position="943"/>
    </location>
    <ligand>
        <name>substrate</name>
    </ligand>
</feature>
<feature type="compositionally biased region" description="Low complexity" evidence="10">
    <location>
        <begin position="213"/>
        <end position="225"/>
    </location>
</feature>
<feature type="compositionally biased region" description="Acidic residues" evidence="10">
    <location>
        <begin position="50"/>
        <end position="89"/>
    </location>
</feature>
<keyword evidence="5" id="KW-0573">Peptidoglycan synthesis</keyword>